<accession>A0A5J5K755</accession>
<keyword evidence="1" id="KW-0175">Coiled coil</keyword>
<dbReference type="PROSITE" id="PS51257">
    <property type="entry name" value="PROKAR_LIPOPROTEIN"/>
    <property type="match status" value="1"/>
</dbReference>
<proteinExistence type="predicted"/>
<dbReference type="RefSeq" id="WP_150933322.1">
    <property type="nucleotide sequence ID" value="NZ_VYTZ01000003.1"/>
</dbReference>
<comment type="caution">
    <text evidence="2">The sequence shown here is derived from an EMBL/GenBank/DDBJ whole genome shotgun (WGS) entry which is preliminary data.</text>
</comment>
<keyword evidence="3" id="KW-1185">Reference proteome</keyword>
<sequence length="601" mass="67595">MPTSRKEARAFRDKYIHSSYWCGYLLGGCGAELTDRIGKVKVPHFAHHPTRNGRPHVCRRTNLGPDSADHLYIAKALAKLLENHKKKPAVPVFRGELAEGGSCTGLTLTADDLTIEVLLADENHHKWAARDKSHRQNGHGKVVWLLRPGSNMLQRLVERDGYVLLIKCISKGNDRITIIGVQTIDDAVYWTDANSCQITEEGIWTPHLAEAIHRAETYIAPGFPLATEAIRLHLTSDITDHGPVRMISAQAFIDNDSKVIPVAVRFRRQMRPPQPAVYELVGPATLDGEATGSKLRWIIYAAGIRKIASLPNEVRRPSELHLRDELDRLIAELNAAQRRNAFDETRSLLTEARRLLGPAKVLHQDYQPRIDEFHQWLKEATRKPARKCPTRSGASSASGKTVAFLAFAARRVLIETARQKTTVHWADLLKKVPKLATLTDEQQVLVFTLLDGLVRPADPMLTALVTSGEDRWHPIFRAVATARGFNAPRTDAGLRQAWRREIERAHAFYAKTPRPVVKASSMARASLVTSKSPRMQPRTGESTDITQRLKDLKAARNQKLRREISREIIEVSETLPWDIAAQVLFWVYQINPWLPELGEPS</sequence>
<dbReference type="Proteomes" id="UP000327011">
    <property type="component" value="Unassembled WGS sequence"/>
</dbReference>
<evidence type="ECO:0000256" key="1">
    <source>
        <dbReference type="SAM" id="Coils"/>
    </source>
</evidence>
<feature type="coiled-coil region" evidence="1">
    <location>
        <begin position="319"/>
        <end position="346"/>
    </location>
</feature>
<reference evidence="2 3" key="1">
    <citation type="submission" date="2019-09" db="EMBL/GenBank/DDBJ databases">
        <title>Screening of Novel Bioactive Compounds from Soil-Associated.</title>
        <authorList>
            <person name="Gong X."/>
        </authorList>
    </citation>
    <scope>NUCLEOTIDE SEQUENCE [LARGE SCALE GENOMIC DNA]</scope>
    <source>
        <strain evidence="2 3">Gxj-6</strain>
    </source>
</reference>
<dbReference type="AlphaFoldDB" id="A0A5J5K755"/>
<name>A0A5J5K755_9ACTN</name>
<evidence type="ECO:0000313" key="2">
    <source>
        <dbReference type="EMBL" id="KAA9380107.1"/>
    </source>
</evidence>
<organism evidence="2 3">
    <name type="scientific">Microbispora cellulosiformans</name>
    <dbReference type="NCBI Taxonomy" id="2614688"/>
    <lineage>
        <taxon>Bacteria</taxon>
        <taxon>Bacillati</taxon>
        <taxon>Actinomycetota</taxon>
        <taxon>Actinomycetes</taxon>
        <taxon>Streptosporangiales</taxon>
        <taxon>Streptosporangiaceae</taxon>
        <taxon>Microbispora</taxon>
    </lineage>
</organism>
<gene>
    <name evidence="2" type="ORF">F5972_10920</name>
</gene>
<evidence type="ECO:0000313" key="3">
    <source>
        <dbReference type="Proteomes" id="UP000327011"/>
    </source>
</evidence>
<protein>
    <submittedName>
        <fullName evidence="2">Uncharacterized protein</fullName>
    </submittedName>
</protein>
<dbReference type="EMBL" id="VYTZ01000003">
    <property type="protein sequence ID" value="KAA9380107.1"/>
    <property type="molecule type" value="Genomic_DNA"/>
</dbReference>